<protein>
    <recommendedName>
        <fullName evidence="4">Plasmid stabilization protein</fullName>
    </recommendedName>
</protein>
<evidence type="ECO:0000313" key="3">
    <source>
        <dbReference type="Proteomes" id="UP000635565"/>
    </source>
</evidence>
<gene>
    <name evidence="2" type="ORF">KSZ_53570</name>
</gene>
<evidence type="ECO:0000313" key="2">
    <source>
        <dbReference type="EMBL" id="GHO87351.1"/>
    </source>
</evidence>
<sequence length="56" mass="6587">MPEKKPLKGVGEKEERQYEHIKESSKKSGRYGDRAEEVAARTVMKRHKQEHHKKGE</sequence>
<proteinExistence type="predicted"/>
<dbReference type="Proteomes" id="UP000635565">
    <property type="component" value="Unassembled WGS sequence"/>
</dbReference>
<name>A0ABQ3VNV5_9CHLR</name>
<reference evidence="2 3" key="1">
    <citation type="journal article" date="2021" name="Int. J. Syst. Evol. Microbiol.">
        <title>Reticulibacter mediterranei gen. nov., sp. nov., within the new family Reticulibacteraceae fam. nov., and Ktedonospora formicarum gen. nov., sp. nov., Ktedonobacter robiniae sp. nov., Dictyobacter formicarum sp. nov. and Dictyobacter arantiisoli sp. nov., belonging to the class Ktedonobacteria.</title>
        <authorList>
            <person name="Yabe S."/>
            <person name="Zheng Y."/>
            <person name="Wang C.M."/>
            <person name="Sakai Y."/>
            <person name="Abe K."/>
            <person name="Yokota A."/>
            <person name="Donadio S."/>
            <person name="Cavaletti L."/>
            <person name="Monciardini P."/>
        </authorList>
    </citation>
    <scope>NUCLEOTIDE SEQUENCE [LARGE SCALE GENOMIC DNA]</scope>
    <source>
        <strain evidence="2 3">SOSP1-9</strain>
    </source>
</reference>
<feature type="region of interest" description="Disordered" evidence="1">
    <location>
        <begin position="1"/>
        <end position="35"/>
    </location>
</feature>
<organism evidence="2 3">
    <name type="scientific">Dictyobacter formicarum</name>
    <dbReference type="NCBI Taxonomy" id="2778368"/>
    <lineage>
        <taxon>Bacteria</taxon>
        <taxon>Bacillati</taxon>
        <taxon>Chloroflexota</taxon>
        <taxon>Ktedonobacteria</taxon>
        <taxon>Ktedonobacterales</taxon>
        <taxon>Dictyobacteraceae</taxon>
        <taxon>Dictyobacter</taxon>
    </lineage>
</organism>
<dbReference type="EMBL" id="BNJJ01000016">
    <property type="protein sequence ID" value="GHO87351.1"/>
    <property type="molecule type" value="Genomic_DNA"/>
</dbReference>
<evidence type="ECO:0000256" key="1">
    <source>
        <dbReference type="SAM" id="MobiDB-lite"/>
    </source>
</evidence>
<accession>A0ABQ3VNV5</accession>
<dbReference type="RefSeq" id="WP_201364919.1">
    <property type="nucleotide sequence ID" value="NZ_BNJJ01000016.1"/>
</dbReference>
<comment type="caution">
    <text evidence="2">The sequence shown here is derived from an EMBL/GenBank/DDBJ whole genome shotgun (WGS) entry which is preliminary data.</text>
</comment>
<keyword evidence="3" id="KW-1185">Reference proteome</keyword>
<evidence type="ECO:0008006" key="4">
    <source>
        <dbReference type="Google" id="ProtNLM"/>
    </source>
</evidence>